<comment type="caution">
    <text evidence="7">The sequence shown here is derived from an EMBL/GenBank/DDBJ whole genome shotgun (WGS) entry which is preliminary data.</text>
</comment>
<reference evidence="7 8" key="1">
    <citation type="submission" date="2018-07" db="EMBL/GenBank/DDBJ databases">
        <title>Motiliproteus coralliicola sp. nov., a bacterium isolated from Coral.</title>
        <authorList>
            <person name="Wang G."/>
        </authorList>
    </citation>
    <scope>NUCLEOTIDE SEQUENCE [LARGE SCALE GENOMIC DNA]</scope>
    <source>
        <strain evidence="7 8">C34</strain>
    </source>
</reference>
<dbReference type="PROSITE" id="PS00409">
    <property type="entry name" value="PROKAR_NTER_METHYL"/>
    <property type="match status" value="1"/>
</dbReference>
<sequence length="177" mass="19803">MSIERGYTLIELLVVVMIIALGASLAALNIGGTAKLPGLRLVAIEFTNRSHGLLQEVIITGQVWGVDLYRDEQTDSYGYRWLKLENNVWVQRKPEGLEAFYLLPTDVVLELEIEGSHRDIEWFGYDASGELVQDFLPDIALLGSGEATPFVLRFLDNHSSQKVEIIGDLLGRITRSE</sequence>
<keyword evidence="2" id="KW-0488">Methylation</keyword>
<dbReference type="EMBL" id="QQOH01000002">
    <property type="protein sequence ID" value="RDE22365.1"/>
    <property type="molecule type" value="Genomic_DNA"/>
</dbReference>
<organism evidence="7 8">
    <name type="scientific">Motiliproteus coralliicola</name>
    <dbReference type="NCBI Taxonomy" id="2283196"/>
    <lineage>
        <taxon>Bacteria</taxon>
        <taxon>Pseudomonadati</taxon>
        <taxon>Pseudomonadota</taxon>
        <taxon>Gammaproteobacteria</taxon>
        <taxon>Oceanospirillales</taxon>
        <taxon>Oceanospirillaceae</taxon>
        <taxon>Motiliproteus</taxon>
    </lineage>
</organism>
<name>A0A369WSA5_9GAMM</name>
<dbReference type="GO" id="GO:0015628">
    <property type="term" value="P:protein secretion by the type II secretion system"/>
    <property type="evidence" value="ECO:0007669"/>
    <property type="project" value="InterPro"/>
</dbReference>
<evidence type="ECO:0000313" key="7">
    <source>
        <dbReference type="EMBL" id="RDE22365.1"/>
    </source>
</evidence>
<keyword evidence="5 6" id="KW-0472">Membrane</keyword>
<protein>
    <submittedName>
        <fullName evidence="7">Prepilin-type N-terminal cleavage/methylation domain-containing protein</fullName>
    </submittedName>
</protein>
<evidence type="ECO:0000256" key="4">
    <source>
        <dbReference type="ARBA" id="ARBA00022989"/>
    </source>
</evidence>
<dbReference type="OrthoDB" id="6076129at2"/>
<dbReference type="RefSeq" id="WP_114694991.1">
    <property type="nucleotide sequence ID" value="NZ_QQOH01000002.1"/>
</dbReference>
<keyword evidence="4 6" id="KW-1133">Transmembrane helix</keyword>
<evidence type="ECO:0000256" key="2">
    <source>
        <dbReference type="ARBA" id="ARBA00022481"/>
    </source>
</evidence>
<comment type="subcellular location">
    <subcellularLocation>
        <location evidence="1">Membrane</location>
        <topology evidence="1">Single-pass membrane protein</topology>
    </subcellularLocation>
</comment>
<dbReference type="InterPro" id="IPR012902">
    <property type="entry name" value="N_methyl_site"/>
</dbReference>
<dbReference type="Gene3D" id="3.55.40.10">
    <property type="entry name" value="minor pseudopilin epsh domain"/>
    <property type="match status" value="1"/>
</dbReference>
<evidence type="ECO:0000256" key="3">
    <source>
        <dbReference type="ARBA" id="ARBA00022692"/>
    </source>
</evidence>
<evidence type="ECO:0000256" key="6">
    <source>
        <dbReference type="SAM" id="Phobius"/>
    </source>
</evidence>
<evidence type="ECO:0000313" key="8">
    <source>
        <dbReference type="Proteomes" id="UP000253769"/>
    </source>
</evidence>
<dbReference type="InterPro" id="IPR002416">
    <property type="entry name" value="T2SS_protein-GspH"/>
</dbReference>
<feature type="transmembrane region" description="Helical" evidence="6">
    <location>
        <begin position="6"/>
        <end position="30"/>
    </location>
</feature>
<dbReference type="NCBIfam" id="TIGR02532">
    <property type="entry name" value="IV_pilin_GFxxxE"/>
    <property type="match status" value="1"/>
</dbReference>
<proteinExistence type="predicted"/>
<keyword evidence="8" id="KW-1185">Reference proteome</keyword>
<evidence type="ECO:0000256" key="5">
    <source>
        <dbReference type="ARBA" id="ARBA00023136"/>
    </source>
</evidence>
<keyword evidence="3 6" id="KW-0812">Transmembrane</keyword>
<dbReference type="AlphaFoldDB" id="A0A369WSA5"/>
<gene>
    <name evidence="7" type="ORF">DV711_07075</name>
</gene>
<evidence type="ECO:0000256" key="1">
    <source>
        <dbReference type="ARBA" id="ARBA00004167"/>
    </source>
</evidence>
<dbReference type="GO" id="GO:0015627">
    <property type="term" value="C:type II protein secretion system complex"/>
    <property type="evidence" value="ECO:0007669"/>
    <property type="project" value="InterPro"/>
</dbReference>
<dbReference type="GO" id="GO:0016020">
    <property type="term" value="C:membrane"/>
    <property type="evidence" value="ECO:0007669"/>
    <property type="project" value="UniProtKB-SubCell"/>
</dbReference>
<accession>A0A369WSA5</accession>
<dbReference type="Proteomes" id="UP000253769">
    <property type="component" value="Unassembled WGS sequence"/>
</dbReference>
<dbReference type="Pfam" id="PF07963">
    <property type="entry name" value="N_methyl"/>
    <property type="match status" value="1"/>
</dbReference>
<dbReference type="PRINTS" id="PR00885">
    <property type="entry name" value="BCTERIALGSPH"/>
</dbReference>